<dbReference type="EMBL" id="OX458333">
    <property type="protein sequence ID" value="CAI8780424.1"/>
    <property type="molecule type" value="Genomic_DNA"/>
</dbReference>
<dbReference type="Pfam" id="PF09002">
    <property type="entry name" value="Card1_endonuc"/>
    <property type="match status" value="1"/>
</dbReference>
<organism evidence="3 4">
    <name type="scientific">Methylocaldum szegediense</name>
    <dbReference type="NCBI Taxonomy" id="73780"/>
    <lineage>
        <taxon>Bacteria</taxon>
        <taxon>Pseudomonadati</taxon>
        <taxon>Pseudomonadota</taxon>
        <taxon>Gammaproteobacteria</taxon>
        <taxon>Methylococcales</taxon>
        <taxon>Methylococcaceae</taxon>
        <taxon>Methylocaldum</taxon>
    </lineage>
</organism>
<feature type="domain" description="Card1 CARF" evidence="2">
    <location>
        <begin position="3"/>
        <end position="132"/>
    </location>
</feature>
<dbReference type="Gene3D" id="3.40.50.10770">
    <property type="entry name" value="Hypothetical protein VC1899 like domain (Restriction endonuclease-like)"/>
    <property type="match status" value="1"/>
</dbReference>
<dbReference type="SUPFAM" id="SSF52980">
    <property type="entry name" value="Restriction endonuclease-like"/>
    <property type="match status" value="1"/>
</dbReference>
<accession>A0ABM9HZ28</accession>
<dbReference type="RefSeq" id="WP_317963756.1">
    <property type="nucleotide sequence ID" value="NZ_OX458333.1"/>
</dbReference>
<dbReference type="Gene3D" id="3.40.1350.10">
    <property type="match status" value="1"/>
</dbReference>
<name>A0ABM9HZ28_9GAMM</name>
<gene>
    <name evidence="3" type="ORF">MSZNOR_1209</name>
</gene>
<reference evidence="3 4" key="1">
    <citation type="submission" date="2023-03" db="EMBL/GenBank/DDBJ databases">
        <authorList>
            <person name="Pearce D."/>
        </authorList>
    </citation>
    <scope>NUCLEOTIDE SEQUENCE [LARGE SCALE GENOMIC DNA]</scope>
    <source>
        <strain evidence="3">Msz</strain>
    </source>
</reference>
<sequence>MKIHVAIVSDQTLANLIPAFMERPDLVYLVTSRQMAERGLDQRLARLLTQDAIAVDIRPDAPEVGLAAIHEYAYALAEAIEEKHPGAKIVLNATGGTKLMAFGFVDAFRDIGARIIYTDTAHRRIECLPASKDSLLQPVPMVDVLNVPRYLAAQGFRVSGATSDDPEWCKRAAARKPACKYLGQNAAAIQDFIGALNALADRALGGCETLMEPRQAFSRVPWGSWAAALHQLASASLLRWQEGTAEIEFLDDESARFLHGGWLEEFAWHVLKDNGAYDVRLGVTGTWESGQNSKNEFDVLATQGNQLLFIECKTLRHRKESDTNLAYKVDSLGQDARGLFGATWLITAREPSPVLHERAKQARIRIFGPNDLPKLRDPVRRWLEG</sequence>
<evidence type="ECO:0000259" key="1">
    <source>
        <dbReference type="Pfam" id="PF09002"/>
    </source>
</evidence>
<feature type="domain" description="Card1 endonuclease" evidence="1">
    <location>
        <begin position="251"/>
        <end position="382"/>
    </location>
</feature>
<evidence type="ECO:0000313" key="4">
    <source>
        <dbReference type="Proteomes" id="UP001162030"/>
    </source>
</evidence>
<keyword evidence="4" id="KW-1185">Reference proteome</keyword>
<dbReference type="InterPro" id="IPR011856">
    <property type="entry name" value="tRNA_endonuc-like_dom_sf"/>
</dbReference>
<dbReference type="InterPro" id="IPR015093">
    <property type="entry name" value="Card1_endonucl_dom"/>
</dbReference>
<dbReference type="Pfam" id="PF23400">
    <property type="entry name" value="CARF_Card1"/>
    <property type="match status" value="1"/>
</dbReference>
<protein>
    <submittedName>
        <fullName evidence="3">DUF1887 domain-containing protein</fullName>
    </submittedName>
</protein>
<evidence type="ECO:0000313" key="3">
    <source>
        <dbReference type="EMBL" id="CAI8780424.1"/>
    </source>
</evidence>
<proteinExistence type="predicted"/>
<dbReference type="InterPro" id="IPR056339">
    <property type="entry name" value="CARF_Card1"/>
</dbReference>
<dbReference type="Proteomes" id="UP001162030">
    <property type="component" value="Chromosome"/>
</dbReference>
<evidence type="ECO:0000259" key="2">
    <source>
        <dbReference type="Pfam" id="PF23400"/>
    </source>
</evidence>
<dbReference type="InterPro" id="IPR011335">
    <property type="entry name" value="Restrct_endonuc-II-like"/>
</dbReference>